<protein>
    <recommendedName>
        <fullName evidence="1">non-specific serine/threonine protein kinase</fullName>
        <ecNumber evidence="1">2.7.11.1</ecNumber>
    </recommendedName>
</protein>
<gene>
    <name evidence="8" type="ORF">BLNAU_17458</name>
</gene>
<comment type="caution">
    <text evidence="8">The sequence shown here is derived from an EMBL/GenBank/DDBJ whole genome shotgun (WGS) entry which is preliminary data.</text>
</comment>
<proteinExistence type="predicted"/>
<organism evidence="8 9">
    <name type="scientific">Blattamonas nauphoetae</name>
    <dbReference type="NCBI Taxonomy" id="2049346"/>
    <lineage>
        <taxon>Eukaryota</taxon>
        <taxon>Metamonada</taxon>
        <taxon>Preaxostyla</taxon>
        <taxon>Oxymonadida</taxon>
        <taxon>Blattamonas</taxon>
    </lineage>
</organism>
<dbReference type="InterPro" id="IPR000719">
    <property type="entry name" value="Prot_kinase_dom"/>
</dbReference>
<dbReference type="SUPFAM" id="SSF56112">
    <property type="entry name" value="Protein kinase-like (PK-like)"/>
    <property type="match status" value="1"/>
</dbReference>
<evidence type="ECO:0000313" key="8">
    <source>
        <dbReference type="EMBL" id="KAK2947625.1"/>
    </source>
</evidence>
<evidence type="ECO:0000259" key="7">
    <source>
        <dbReference type="PROSITE" id="PS50011"/>
    </source>
</evidence>
<feature type="domain" description="Protein kinase" evidence="7">
    <location>
        <begin position="13"/>
        <end position="271"/>
    </location>
</feature>
<dbReference type="Gene3D" id="3.30.200.20">
    <property type="entry name" value="Phosphorylase Kinase, domain 1"/>
    <property type="match status" value="1"/>
</dbReference>
<dbReference type="EMBL" id="JARBJD010000195">
    <property type="protein sequence ID" value="KAK2947625.1"/>
    <property type="molecule type" value="Genomic_DNA"/>
</dbReference>
<dbReference type="PANTHER" id="PTHR43671">
    <property type="entry name" value="SERINE/THREONINE-PROTEIN KINASE NEK"/>
    <property type="match status" value="1"/>
</dbReference>
<keyword evidence="9" id="KW-1185">Reference proteome</keyword>
<dbReference type="SMART" id="SM00220">
    <property type="entry name" value="S_TKc"/>
    <property type="match status" value="1"/>
</dbReference>
<keyword evidence="2 8" id="KW-0808">Transferase</keyword>
<dbReference type="PANTHER" id="PTHR43671:SF13">
    <property type="entry name" value="SERINE_THREONINE-PROTEIN KINASE NEK2"/>
    <property type="match status" value="1"/>
</dbReference>
<evidence type="ECO:0000256" key="5">
    <source>
        <dbReference type="ARBA" id="ARBA00022840"/>
    </source>
</evidence>
<evidence type="ECO:0000256" key="2">
    <source>
        <dbReference type="ARBA" id="ARBA00022679"/>
    </source>
</evidence>
<feature type="coiled-coil region" evidence="6">
    <location>
        <begin position="282"/>
        <end position="323"/>
    </location>
</feature>
<dbReference type="PROSITE" id="PS50011">
    <property type="entry name" value="PROTEIN_KINASE_DOM"/>
    <property type="match status" value="1"/>
</dbReference>
<accession>A0ABQ9X8U5</accession>
<dbReference type="EC" id="2.7.11.1" evidence="1"/>
<dbReference type="Pfam" id="PF00069">
    <property type="entry name" value="Pkinase"/>
    <property type="match status" value="1"/>
</dbReference>
<name>A0ABQ9X8U5_9EUKA</name>
<keyword evidence="6" id="KW-0175">Coiled coil</keyword>
<dbReference type="InterPro" id="IPR050660">
    <property type="entry name" value="NEK_Ser/Thr_kinase"/>
</dbReference>
<evidence type="ECO:0000313" key="9">
    <source>
        <dbReference type="Proteomes" id="UP001281761"/>
    </source>
</evidence>
<dbReference type="Gene3D" id="1.10.510.10">
    <property type="entry name" value="Transferase(Phosphotransferase) domain 1"/>
    <property type="match status" value="1"/>
</dbReference>
<dbReference type="GO" id="GO:0004693">
    <property type="term" value="F:cyclin-dependent protein serine/threonine kinase activity"/>
    <property type="evidence" value="ECO:0007669"/>
    <property type="project" value="UniProtKB-EC"/>
</dbReference>
<evidence type="ECO:0000256" key="3">
    <source>
        <dbReference type="ARBA" id="ARBA00022741"/>
    </source>
</evidence>
<keyword evidence="4 8" id="KW-0418">Kinase</keyword>
<sequence length="406" mass="45737">MALKGESMIPPDYTLVRPISEGTFGRVLEIKESSTGQSYALKLIPRLTEADQKRAEREVSLLERFRHSRIVGFHESVVMETYHGIVMELRKRNLKDLMLDFESRNELIPLEVAVMICIDIAEGLSVMHNHPTNAMAHGDLKPENVLLSEDNRAMLCDLGAADETGVNMSHSAKEIGTFEYNSPERLDDTDQRGTPASDVWSLGVMLHRMVTGKPLFGGGSLASTIRAIMDFNESKISTSIPSAIRSVLGRLLDPNPDCRATSTQLFEGRLLERMLGPETPLSKLKDDQIQSLEKELRKTKDENQSIYEKYESLKNESKSLQETSAVHHDLLKQSLTVQVAPLPPLILLPPVVFKSNLRHNCRRPHQSHRLLCHHFTTMIHHSSLSLLQLSRASQRRQTTLDPEKVD</sequence>
<keyword evidence="3" id="KW-0547">Nucleotide-binding</keyword>
<evidence type="ECO:0000256" key="1">
    <source>
        <dbReference type="ARBA" id="ARBA00012513"/>
    </source>
</evidence>
<evidence type="ECO:0000256" key="6">
    <source>
        <dbReference type="SAM" id="Coils"/>
    </source>
</evidence>
<dbReference type="PROSITE" id="PS00108">
    <property type="entry name" value="PROTEIN_KINASE_ST"/>
    <property type="match status" value="1"/>
</dbReference>
<keyword evidence="5" id="KW-0067">ATP-binding</keyword>
<dbReference type="InterPro" id="IPR011009">
    <property type="entry name" value="Kinase-like_dom_sf"/>
</dbReference>
<evidence type="ECO:0000256" key="4">
    <source>
        <dbReference type="ARBA" id="ARBA00022777"/>
    </source>
</evidence>
<dbReference type="Proteomes" id="UP001281761">
    <property type="component" value="Unassembled WGS sequence"/>
</dbReference>
<dbReference type="InterPro" id="IPR008271">
    <property type="entry name" value="Ser/Thr_kinase_AS"/>
</dbReference>
<reference evidence="8 9" key="1">
    <citation type="journal article" date="2022" name="bioRxiv">
        <title>Genomics of Preaxostyla Flagellates Illuminates Evolutionary Transitions and the Path Towards Mitochondrial Loss.</title>
        <authorList>
            <person name="Novak L.V.F."/>
            <person name="Treitli S.C."/>
            <person name="Pyrih J."/>
            <person name="Halakuc P."/>
            <person name="Pipaliya S.V."/>
            <person name="Vacek V."/>
            <person name="Brzon O."/>
            <person name="Soukal P."/>
            <person name="Eme L."/>
            <person name="Dacks J.B."/>
            <person name="Karnkowska A."/>
            <person name="Elias M."/>
            <person name="Hampl V."/>
        </authorList>
    </citation>
    <scope>NUCLEOTIDE SEQUENCE [LARGE SCALE GENOMIC DNA]</scope>
    <source>
        <strain evidence="8">NAU3</strain>
        <tissue evidence="8">Gut</tissue>
    </source>
</reference>
<dbReference type="CDD" id="cd14014">
    <property type="entry name" value="STKc_PknB_like"/>
    <property type="match status" value="1"/>
</dbReference>